<reference evidence="4" key="1">
    <citation type="submission" date="2018-12" db="EMBL/GenBank/DDBJ databases">
        <title>Tengunoibacter tsumagoiensis gen. nov., sp. nov., Dictyobacter kobayashii sp. nov., D. alpinus sp. nov., and D. joshuensis sp. nov. and description of Dictyobacteraceae fam. nov. within the order Ktedonobacterales isolated from Tengu-no-mugimeshi.</title>
        <authorList>
            <person name="Wang C.M."/>
            <person name="Zheng Y."/>
            <person name="Sakai Y."/>
            <person name="Toyoda A."/>
            <person name="Minakuchi Y."/>
            <person name="Abe K."/>
            <person name="Yokota A."/>
            <person name="Yabe S."/>
        </authorList>
    </citation>
    <scope>NUCLEOTIDE SEQUENCE [LARGE SCALE GENOMIC DNA]</scope>
    <source>
        <strain evidence="4">Uno11</strain>
    </source>
</reference>
<protein>
    <recommendedName>
        <fullName evidence="2">N-acetyltransferase domain-containing protein</fullName>
    </recommendedName>
</protein>
<sequence length="104" mass="11721">MEIAGEVIGTLQFTIIPSLSFQGSTRAQIEAVRVDQRYRSHGIGRYLFEWAIERARQQGCRLVQLTTNASRADAHRFYERLGFVSSHIGMKLDLAQPAAVKQAE</sequence>
<evidence type="ECO:0000313" key="4">
    <source>
        <dbReference type="Proteomes" id="UP000287188"/>
    </source>
</evidence>
<organism evidence="3 4">
    <name type="scientific">Dictyobacter kobayashii</name>
    <dbReference type="NCBI Taxonomy" id="2014872"/>
    <lineage>
        <taxon>Bacteria</taxon>
        <taxon>Bacillati</taxon>
        <taxon>Chloroflexota</taxon>
        <taxon>Ktedonobacteria</taxon>
        <taxon>Ktedonobacterales</taxon>
        <taxon>Dictyobacteraceae</taxon>
        <taxon>Dictyobacter</taxon>
    </lineage>
</organism>
<comment type="caution">
    <text evidence="3">The sequence shown here is derived from an EMBL/GenBank/DDBJ whole genome shotgun (WGS) entry which is preliminary data.</text>
</comment>
<dbReference type="Gene3D" id="3.40.630.30">
    <property type="match status" value="1"/>
</dbReference>
<evidence type="ECO:0000313" key="3">
    <source>
        <dbReference type="EMBL" id="GCE23338.1"/>
    </source>
</evidence>
<dbReference type="EMBL" id="BIFS01000002">
    <property type="protein sequence ID" value="GCE23338.1"/>
    <property type="molecule type" value="Genomic_DNA"/>
</dbReference>
<proteinExistence type="predicted"/>
<dbReference type="InterPro" id="IPR050769">
    <property type="entry name" value="NAT_camello-type"/>
</dbReference>
<name>A0A402AW64_9CHLR</name>
<dbReference type="PANTHER" id="PTHR13947">
    <property type="entry name" value="GNAT FAMILY N-ACETYLTRANSFERASE"/>
    <property type="match status" value="1"/>
</dbReference>
<gene>
    <name evidence="3" type="ORF">KDK_71380</name>
</gene>
<dbReference type="InterPro" id="IPR016181">
    <property type="entry name" value="Acyl_CoA_acyltransferase"/>
</dbReference>
<dbReference type="InterPro" id="IPR000182">
    <property type="entry name" value="GNAT_dom"/>
</dbReference>
<keyword evidence="4" id="KW-1185">Reference proteome</keyword>
<dbReference type="PANTHER" id="PTHR13947:SF37">
    <property type="entry name" value="LD18367P"/>
    <property type="match status" value="1"/>
</dbReference>
<dbReference type="Pfam" id="PF00583">
    <property type="entry name" value="Acetyltransf_1"/>
    <property type="match status" value="1"/>
</dbReference>
<keyword evidence="1" id="KW-0808">Transferase</keyword>
<dbReference type="SUPFAM" id="SSF55729">
    <property type="entry name" value="Acyl-CoA N-acyltransferases (Nat)"/>
    <property type="match status" value="1"/>
</dbReference>
<dbReference type="PROSITE" id="PS51186">
    <property type="entry name" value="GNAT"/>
    <property type="match status" value="1"/>
</dbReference>
<dbReference type="AlphaFoldDB" id="A0A402AW64"/>
<accession>A0A402AW64</accession>
<feature type="domain" description="N-acetyltransferase" evidence="2">
    <location>
        <begin position="1"/>
        <end position="103"/>
    </location>
</feature>
<evidence type="ECO:0000259" key="2">
    <source>
        <dbReference type="PROSITE" id="PS51186"/>
    </source>
</evidence>
<evidence type="ECO:0000256" key="1">
    <source>
        <dbReference type="ARBA" id="ARBA00022679"/>
    </source>
</evidence>
<dbReference type="GO" id="GO:0008080">
    <property type="term" value="F:N-acetyltransferase activity"/>
    <property type="evidence" value="ECO:0007669"/>
    <property type="project" value="InterPro"/>
</dbReference>
<dbReference type="Proteomes" id="UP000287188">
    <property type="component" value="Unassembled WGS sequence"/>
</dbReference>
<dbReference type="CDD" id="cd04301">
    <property type="entry name" value="NAT_SF"/>
    <property type="match status" value="1"/>
</dbReference>